<dbReference type="Gene3D" id="3.50.50.60">
    <property type="entry name" value="FAD/NAD(P)-binding domain"/>
    <property type="match status" value="1"/>
</dbReference>
<comment type="caution">
    <text evidence="4">The sequence shown here is derived from an EMBL/GenBank/DDBJ whole genome shotgun (WGS) entry which is preliminary data.</text>
</comment>
<evidence type="ECO:0000313" key="5">
    <source>
        <dbReference type="Proteomes" id="UP001501011"/>
    </source>
</evidence>
<dbReference type="Pfam" id="PF01266">
    <property type="entry name" value="DAO"/>
    <property type="match status" value="1"/>
</dbReference>
<evidence type="ECO:0000256" key="1">
    <source>
        <dbReference type="ARBA" id="ARBA00023002"/>
    </source>
</evidence>
<evidence type="ECO:0000313" key="4">
    <source>
        <dbReference type="EMBL" id="GAA4356371.1"/>
    </source>
</evidence>
<gene>
    <name evidence="4" type="primary">mnmC</name>
    <name evidence="4" type="ORF">GCM10023151_04220</name>
</gene>
<dbReference type="PANTHER" id="PTHR13847">
    <property type="entry name" value="SARCOSINE DEHYDROGENASE-RELATED"/>
    <property type="match status" value="1"/>
</dbReference>
<dbReference type="InterPro" id="IPR047785">
    <property type="entry name" value="tRNA_MNMC2"/>
</dbReference>
<dbReference type="PANTHER" id="PTHR13847:SF289">
    <property type="entry name" value="GLYCINE OXIDASE"/>
    <property type="match status" value="1"/>
</dbReference>
<proteinExistence type="predicted"/>
<feature type="domain" description="MnmC-like methyltransferase" evidence="3">
    <location>
        <begin position="145"/>
        <end position="264"/>
    </location>
</feature>
<keyword evidence="5" id="KW-1185">Reference proteome</keyword>
<name>A0ABP8ICZ3_9GAMM</name>
<dbReference type="Gene3D" id="3.30.9.10">
    <property type="entry name" value="D-Amino Acid Oxidase, subunit A, domain 2"/>
    <property type="match status" value="1"/>
</dbReference>
<dbReference type="Proteomes" id="UP001501011">
    <property type="component" value="Unassembled WGS sequence"/>
</dbReference>
<dbReference type="InterPro" id="IPR029063">
    <property type="entry name" value="SAM-dependent_MTases_sf"/>
</dbReference>
<organism evidence="4 5">
    <name type="scientific">Kangiella marina</name>
    <dbReference type="NCBI Taxonomy" id="1079178"/>
    <lineage>
        <taxon>Bacteria</taxon>
        <taxon>Pseudomonadati</taxon>
        <taxon>Pseudomonadota</taxon>
        <taxon>Gammaproteobacteria</taxon>
        <taxon>Kangiellales</taxon>
        <taxon>Kangiellaceae</taxon>
        <taxon>Kangiella</taxon>
    </lineage>
</organism>
<sequence length="634" mass="71604">MHNAFLGVKPAVIEWRHYGSEKHQWIPASDHQLQSSSQVAPYSPAFDDIYYNPQDGIAESTHVFLEGNDLAKRFTEHHQASSTAPFKIFETGFGTGLNFLLTAKLWQQSSNSNSHSKLHYWSVEQFPISPEDLRRVYQILGIESEHTEQLLEHYPDALPGVHEITIAENITLHLLFYPIEKALKEVALPEGYAFDAWYLDGFAPSKNPDMWAKSLLHFMVLHSARGTSLSTFTVAAALRKPLPHYGFEIEKRPGFGRKRDMLTARFTEKTLSTPRPTLATNYITPRPQAQKVAIVGAGLAGCALAHVLHQEGIEAHLYDANGVCSGASNMPSLVGMPVMSIDHNAYSQLTFEGYRHLHRYLTQNPELAQSHFAHQLSNAKYSQFHLEQYQNIYGQQCWHHDKAWFQFQTIELSAENSQTQNLKALKIPAFQVNGKAFCQHLISHLPSEQLHLKTSIRNAEQLEAFNHIVIASGYQSPHFHWSKSLPQIAPMRGQLTTLKAHINHQTPINYDGHIAHCHNQLVIGATFDNSADDSVQRDSSLLNIEQVNQRFGLNFNEKDIIGEHPGVRATSYDRFPFCGYFDHNQEQTLWLNYGFGARGLCYSMLCAEVITNAILGKPSPLPKTILSRLSPLRV</sequence>
<dbReference type="EMBL" id="BAABFV010000001">
    <property type="protein sequence ID" value="GAA4356371.1"/>
    <property type="molecule type" value="Genomic_DNA"/>
</dbReference>
<evidence type="ECO:0000259" key="2">
    <source>
        <dbReference type="Pfam" id="PF01266"/>
    </source>
</evidence>
<dbReference type="SUPFAM" id="SSF51971">
    <property type="entry name" value="Nucleotide-binding domain"/>
    <property type="match status" value="1"/>
</dbReference>
<feature type="domain" description="FAD dependent oxidoreductase" evidence="2">
    <location>
        <begin position="291"/>
        <end position="612"/>
    </location>
</feature>
<dbReference type="NCBIfam" id="NF033855">
    <property type="entry name" value="tRNA_MNMC2"/>
    <property type="match status" value="1"/>
</dbReference>
<reference evidence="5" key="1">
    <citation type="journal article" date="2019" name="Int. J. Syst. Evol. Microbiol.">
        <title>The Global Catalogue of Microorganisms (GCM) 10K type strain sequencing project: providing services to taxonomists for standard genome sequencing and annotation.</title>
        <authorList>
            <consortium name="The Broad Institute Genomics Platform"/>
            <consortium name="The Broad Institute Genome Sequencing Center for Infectious Disease"/>
            <person name="Wu L."/>
            <person name="Ma J."/>
        </authorList>
    </citation>
    <scope>NUCLEOTIDE SEQUENCE [LARGE SCALE GENOMIC DNA]</scope>
    <source>
        <strain evidence="5">JCM 17728</strain>
    </source>
</reference>
<dbReference type="InterPro" id="IPR036188">
    <property type="entry name" value="FAD/NAD-bd_sf"/>
</dbReference>
<evidence type="ECO:0000259" key="3">
    <source>
        <dbReference type="Pfam" id="PF05430"/>
    </source>
</evidence>
<protein>
    <submittedName>
        <fullName evidence="4">Bifunctional tRNA (5-methylaminomethyl-2-thiouridine)(34)-methyltransferase MnmD/FAD-dependent 5-carboxymethylaminomethyl-2-thiouridine(34) oxidoreductase MnmC</fullName>
    </submittedName>
</protein>
<dbReference type="Gene3D" id="3.40.50.150">
    <property type="entry name" value="Vaccinia Virus protein VP39"/>
    <property type="match status" value="1"/>
</dbReference>
<dbReference type="Pfam" id="PF05430">
    <property type="entry name" value="Methyltransf_30"/>
    <property type="match status" value="1"/>
</dbReference>
<keyword evidence="1" id="KW-0560">Oxidoreductase</keyword>
<dbReference type="InterPro" id="IPR008471">
    <property type="entry name" value="MnmC-like_methylTransf"/>
</dbReference>
<dbReference type="InterPro" id="IPR006076">
    <property type="entry name" value="FAD-dep_OxRdtase"/>
</dbReference>
<dbReference type="RefSeq" id="WP_345291554.1">
    <property type="nucleotide sequence ID" value="NZ_BAABFV010000001.1"/>
</dbReference>
<accession>A0ABP8ICZ3</accession>